<protein>
    <submittedName>
        <fullName evidence="8">Multisubunit Na+/H+ antiporter MrpC subunit</fullName>
    </submittedName>
</protein>
<evidence type="ECO:0000256" key="3">
    <source>
        <dbReference type="ARBA" id="ARBA00022475"/>
    </source>
</evidence>
<keyword evidence="6 7" id="KW-0472">Membrane</keyword>
<comment type="subcellular location">
    <subcellularLocation>
        <location evidence="1">Cell membrane</location>
        <topology evidence="1">Multi-pass membrane protein</topology>
    </subcellularLocation>
</comment>
<evidence type="ECO:0000256" key="4">
    <source>
        <dbReference type="ARBA" id="ARBA00022692"/>
    </source>
</evidence>
<comment type="similarity">
    <text evidence="2">Belongs to the CPA3 antiporters (TC 2.A.63) subunit C family.</text>
</comment>
<dbReference type="KEGG" id="malk:MalAC0309_0711"/>
<dbReference type="Gene3D" id="1.10.287.3510">
    <property type="match status" value="1"/>
</dbReference>
<dbReference type="OrthoDB" id="1494613at2"/>
<dbReference type="EMBL" id="AP017315">
    <property type="protein sequence ID" value="BAU31579.1"/>
    <property type="molecule type" value="Genomic_DNA"/>
</dbReference>
<dbReference type="Pfam" id="PF00420">
    <property type="entry name" value="Oxidored_q2"/>
    <property type="match status" value="1"/>
</dbReference>
<dbReference type="PANTHER" id="PTHR34583">
    <property type="entry name" value="ANTIPORTER SUBUNIT MNHC2-RELATED"/>
    <property type="match status" value="1"/>
</dbReference>
<evidence type="ECO:0000256" key="6">
    <source>
        <dbReference type="ARBA" id="ARBA00023136"/>
    </source>
</evidence>
<proteinExistence type="inferred from homology"/>
<reference evidence="8 9" key="2">
    <citation type="submission" date="2016-01" db="EMBL/GenBank/DDBJ databases">
        <title>Microcella alkaliphila JAM AC0309 whole genome shotgun sequence.</title>
        <authorList>
            <person name="Kurata A."/>
            <person name="Hirose Y."/>
            <person name="Kishimoto N."/>
            <person name="Kobayashi T."/>
        </authorList>
    </citation>
    <scope>NUCLEOTIDE SEQUENCE [LARGE SCALE GENOMIC DNA]</scope>
    <source>
        <strain evidence="8 9">JAM AC0309</strain>
    </source>
</reference>
<evidence type="ECO:0000313" key="8">
    <source>
        <dbReference type="EMBL" id="BAU31579.1"/>
    </source>
</evidence>
<keyword evidence="4 7" id="KW-0812">Transmembrane</keyword>
<dbReference type="GO" id="GO:0005886">
    <property type="term" value="C:plasma membrane"/>
    <property type="evidence" value="ECO:0007669"/>
    <property type="project" value="UniProtKB-SubCell"/>
</dbReference>
<keyword evidence="3" id="KW-1003">Cell membrane</keyword>
<name>A0A0U5BL43_9MICO</name>
<dbReference type="InterPro" id="IPR050601">
    <property type="entry name" value="CPA3_antiporter_subunitC"/>
</dbReference>
<evidence type="ECO:0000256" key="2">
    <source>
        <dbReference type="ARBA" id="ARBA00010388"/>
    </source>
</evidence>
<feature type="transmembrane region" description="Helical" evidence="7">
    <location>
        <begin position="6"/>
        <end position="25"/>
    </location>
</feature>
<dbReference type="InterPro" id="IPR039428">
    <property type="entry name" value="NUOK/Mnh_C1-like"/>
</dbReference>
<reference evidence="9" key="1">
    <citation type="submission" date="2015-12" db="EMBL/GenBank/DDBJ databases">
        <authorList>
            <person name="Shamseldin A."/>
            <person name="Moawad H."/>
            <person name="Abd El-Rahim W.M."/>
            <person name="Sadowsky M.J."/>
        </authorList>
    </citation>
    <scope>NUCLEOTIDE SEQUENCE [LARGE SCALE GENOMIC DNA]</scope>
    <source>
        <strain evidence="9">JAM AC0309</strain>
    </source>
</reference>
<feature type="transmembrane region" description="Helical" evidence="7">
    <location>
        <begin position="62"/>
        <end position="83"/>
    </location>
</feature>
<evidence type="ECO:0000256" key="7">
    <source>
        <dbReference type="SAM" id="Phobius"/>
    </source>
</evidence>
<keyword evidence="5 7" id="KW-1133">Transmembrane helix</keyword>
<dbReference type="PANTHER" id="PTHR34583:SF2">
    <property type="entry name" value="ANTIPORTER SUBUNIT MNHC2-RELATED"/>
    <property type="match status" value="1"/>
</dbReference>
<sequence length="98" mass="10456">MTTLQLFMYAGAFILVVGVAATLLVRDLIRRLIALNVASGGVMLLWLALADRGDGEPDPVPQALVLTGIVVMAAVTGIAIVLARRVEQLDDDLEEVEQ</sequence>
<organism evidence="8 9">
    <name type="scientific">Microcella alkaliphila</name>
    <dbReference type="NCBI Taxonomy" id="279828"/>
    <lineage>
        <taxon>Bacteria</taxon>
        <taxon>Bacillati</taxon>
        <taxon>Actinomycetota</taxon>
        <taxon>Actinomycetes</taxon>
        <taxon>Micrococcales</taxon>
        <taxon>Microbacteriaceae</taxon>
        <taxon>Microcella</taxon>
    </lineage>
</organism>
<feature type="transmembrane region" description="Helical" evidence="7">
    <location>
        <begin position="32"/>
        <end position="50"/>
    </location>
</feature>
<accession>A0A0U5BL43</accession>
<evidence type="ECO:0000313" key="9">
    <source>
        <dbReference type="Proteomes" id="UP000218965"/>
    </source>
</evidence>
<dbReference type="RefSeq" id="WP_096420809.1">
    <property type="nucleotide sequence ID" value="NZ_AP017315.1"/>
</dbReference>
<dbReference type="Proteomes" id="UP000218965">
    <property type="component" value="Chromosome"/>
</dbReference>
<evidence type="ECO:0000256" key="1">
    <source>
        <dbReference type="ARBA" id="ARBA00004651"/>
    </source>
</evidence>
<gene>
    <name evidence="8" type="ORF">MalAC0309_0711</name>
</gene>
<evidence type="ECO:0000256" key="5">
    <source>
        <dbReference type="ARBA" id="ARBA00022989"/>
    </source>
</evidence>
<dbReference type="AlphaFoldDB" id="A0A0U5BL43"/>